<dbReference type="AlphaFoldDB" id="A0A1U9VIJ3"/>
<protein>
    <submittedName>
        <fullName evidence="3">Phage tail protein</fullName>
    </submittedName>
</protein>
<dbReference type="InterPro" id="IPR053982">
    <property type="entry name" value="Gp44/GpP-like_C"/>
</dbReference>
<feature type="domain" description="Baseplate hub protein gp44/GpP-like second" evidence="2">
    <location>
        <begin position="98"/>
        <end position="172"/>
    </location>
</feature>
<evidence type="ECO:0000313" key="4">
    <source>
        <dbReference type="Proteomes" id="UP000189628"/>
    </source>
</evidence>
<dbReference type="InterPro" id="IPR053981">
    <property type="entry name" value="Gp44/GpP-like_2nd"/>
</dbReference>
<feature type="domain" description="Baseplate hub protein gp44/GpP-like C-terminal" evidence="1">
    <location>
        <begin position="249"/>
        <end position="333"/>
    </location>
</feature>
<evidence type="ECO:0000259" key="1">
    <source>
        <dbReference type="Pfam" id="PF21929"/>
    </source>
</evidence>
<evidence type="ECO:0000259" key="2">
    <source>
        <dbReference type="Pfam" id="PF22255"/>
    </source>
</evidence>
<dbReference type="PIRSF" id="PIRSF004440">
    <property type="entry name" value="GpP"/>
    <property type="match status" value="1"/>
</dbReference>
<dbReference type="SUPFAM" id="SSF69279">
    <property type="entry name" value="Phage tail proteins"/>
    <property type="match status" value="2"/>
</dbReference>
<organism evidence="3 4">
    <name type="scientific">blood disease bacterium A2-HR MARDI</name>
    <dbReference type="NCBI Taxonomy" id="1944648"/>
    <lineage>
        <taxon>Bacteria</taxon>
        <taxon>Pseudomonadati</taxon>
        <taxon>Pseudomonadota</taxon>
        <taxon>Betaproteobacteria</taxon>
        <taxon>Burkholderiales</taxon>
        <taxon>Burkholderiaceae</taxon>
        <taxon>Ralstonia</taxon>
        <taxon>Ralstonia solanacearum species complex</taxon>
    </lineage>
</organism>
<accession>A0A1U9VIJ3</accession>
<dbReference type="Pfam" id="PF22255">
    <property type="entry name" value="Gp44-like_2nd"/>
    <property type="match status" value="1"/>
</dbReference>
<dbReference type="RefSeq" id="WP_078222628.1">
    <property type="nucleotide sequence ID" value="NZ_CP019911.1"/>
</dbReference>
<evidence type="ECO:0000313" key="3">
    <source>
        <dbReference type="EMBL" id="AQW30499.1"/>
    </source>
</evidence>
<dbReference type="Proteomes" id="UP000189628">
    <property type="component" value="Chromosome"/>
</dbReference>
<sequence length="351" mass="39152">MDEVLAEIRFDGTRYGYWQKVEIRESVDDLCSAVQLAVARPGSGANGGTGTGMTANTIIDVLIGDELVTKVRPDDNRRRVDATSHTINFHARSLGRELVDCQYSKTLSGLKLGEIVKRLCATFKVPVMIDAETPVVPSFSMQCEVPANALINAVRAANLLLYPLPDGGLVLTSPTSAAPVATLQYGLHFQSYEVIDEYKLRFSDYVVKTFDYSSDAALKGAVKDDGITYFRPMHVVADRHSNGLGGCERRALLERNRRLARAHRIELEVPGWRYQDADGKWHPWAINTQVRVIIPEENVDGVFLIGERTFRMDEKRGRMTLLQVMHRSAFLGEERKKSKRGAGVSGKVRKK</sequence>
<dbReference type="InterPro" id="IPR026276">
    <property type="entry name" value="Baseplate_GpP"/>
</dbReference>
<dbReference type="Pfam" id="PF21929">
    <property type="entry name" value="GpP_4th"/>
    <property type="match status" value="1"/>
</dbReference>
<dbReference type="Gene3D" id="3.55.50.10">
    <property type="entry name" value="Baseplate protein-like domains"/>
    <property type="match status" value="1"/>
</dbReference>
<reference evidence="3 4" key="1">
    <citation type="submission" date="2017-02" db="EMBL/GenBank/DDBJ databases">
        <title>Blood Disease Bacterium A2-HR MARDI.</title>
        <authorList>
            <person name="Badrun R."/>
            <person name="Abu Bakar N."/>
            <person name="Laboh R."/>
        </authorList>
    </citation>
    <scope>NUCLEOTIDE SEQUENCE [LARGE SCALE GENOMIC DNA]</scope>
    <source>
        <strain evidence="3 4">A2-HR MARDI</strain>
    </source>
</reference>
<name>A0A1U9VIJ3_9RALS</name>
<dbReference type="InterPro" id="IPR023399">
    <property type="entry name" value="Baseplate-like_2-layer_sand"/>
</dbReference>
<proteinExistence type="predicted"/>
<dbReference type="Gene3D" id="3.30.1920.10">
    <property type="entry name" value="Baseplate protein-like domains - 2 layer sandwich fold"/>
    <property type="match status" value="1"/>
</dbReference>
<dbReference type="Gene3D" id="2.30.300.10">
    <property type="entry name" value="Baseplate protein-like domain - beta roll fold"/>
    <property type="match status" value="1"/>
</dbReference>
<gene>
    <name evidence="3" type="ORF">B0B51_11360</name>
</gene>
<dbReference type="EMBL" id="CP019911">
    <property type="protein sequence ID" value="AQW30499.1"/>
    <property type="molecule type" value="Genomic_DNA"/>
</dbReference>